<dbReference type="Pfam" id="PF05050">
    <property type="entry name" value="Methyltransf_21"/>
    <property type="match status" value="1"/>
</dbReference>
<dbReference type="AlphaFoldDB" id="A0AAN8XIJ7"/>
<evidence type="ECO:0000313" key="3">
    <source>
        <dbReference type="EMBL" id="KAK7080953.1"/>
    </source>
</evidence>
<reference evidence="3 4" key="1">
    <citation type="submission" date="2023-11" db="EMBL/GenBank/DDBJ databases">
        <title>Halocaridina rubra genome assembly.</title>
        <authorList>
            <person name="Smith C."/>
        </authorList>
    </citation>
    <scope>NUCLEOTIDE SEQUENCE [LARGE SCALE GENOMIC DNA]</scope>
    <source>
        <strain evidence="3">EP-1</strain>
        <tissue evidence="3">Whole</tissue>
    </source>
</reference>
<keyword evidence="1" id="KW-0812">Transmembrane</keyword>
<sequence length="260" mass="29283">MCLYRCLNTRLEGRAVFLLALVITGAIVFIMTKSYSVNQDPLSLHIKQVLQPLVPLEELTNITFVGRGQDDPALVAYIRKHELFPPSDLPYNLTQPDRKDFSQYRQSTYAEENFLHGMRGGFFLEAGALDGEDKSNSLYFEKYKGWTGLLVEPTPSLFRHLSTLHRKAYSINAAFSLSNVSATATFVEARGLGRIREGTKHGFTIRTFPFYSMLLALGVTQIDFFTLDIEGHEQIVSTRDITSLRALCTNADGVCIRQQT</sequence>
<dbReference type="GO" id="GO:0005789">
    <property type="term" value="C:endoplasmic reticulum membrane"/>
    <property type="evidence" value="ECO:0007669"/>
    <property type="project" value="TreeGrafter"/>
</dbReference>
<dbReference type="Proteomes" id="UP001381693">
    <property type="component" value="Unassembled WGS sequence"/>
</dbReference>
<proteinExistence type="predicted"/>
<evidence type="ECO:0000259" key="2">
    <source>
        <dbReference type="Pfam" id="PF05050"/>
    </source>
</evidence>
<dbReference type="GO" id="GO:0031902">
    <property type="term" value="C:late endosome membrane"/>
    <property type="evidence" value="ECO:0007669"/>
    <property type="project" value="TreeGrafter"/>
</dbReference>
<dbReference type="InterPro" id="IPR029063">
    <property type="entry name" value="SAM-dependent_MTases_sf"/>
</dbReference>
<dbReference type="InterPro" id="IPR006342">
    <property type="entry name" value="FkbM_mtfrase"/>
</dbReference>
<dbReference type="GO" id="GO:0016197">
    <property type="term" value="P:endosomal transport"/>
    <property type="evidence" value="ECO:0007669"/>
    <property type="project" value="TreeGrafter"/>
</dbReference>
<name>A0AAN8XIJ7_HALRR</name>
<dbReference type="SUPFAM" id="SSF53335">
    <property type="entry name" value="S-adenosyl-L-methionine-dependent methyltransferases"/>
    <property type="match status" value="1"/>
</dbReference>
<keyword evidence="4" id="KW-1185">Reference proteome</keyword>
<keyword evidence="1" id="KW-1133">Transmembrane helix</keyword>
<evidence type="ECO:0000256" key="1">
    <source>
        <dbReference type="SAM" id="Phobius"/>
    </source>
</evidence>
<gene>
    <name evidence="3" type="ORF">SK128_004344</name>
</gene>
<dbReference type="EMBL" id="JAXCGZ010005739">
    <property type="protein sequence ID" value="KAK7080953.1"/>
    <property type="molecule type" value="Genomic_DNA"/>
</dbReference>
<comment type="caution">
    <text evidence="3">The sequence shown here is derived from an EMBL/GenBank/DDBJ whole genome shotgun (WGS) entry which is preliminary data.</text>
</comment>
<dbReference type="InterPro" id="IPR053202">
    <property type="entry name" value="EGF_Rcpt_Signaling_Reg"/>
</dbReference>
<dbReference type="GO" id="GO:0005886">
    <property type="term" value="C:plasma membrane"/>
    <property type="evidence" value="ECO:0007669"/>
    <property type="project" value="TreeGrafter"/>
</dbReference>
<dbReference type="GO" id="GO:0005794">
    <property type="term" value="C:Golgi apparatus"/>
    <property type="evidence" value="ECO:0007669"/>
    <property type="project" value="TreeGrafter"/>
</dbReference>
<dbReference type="Gene3D" id="3.40.50.150">
    <property type="entry name" value="Vaccinia Virus protein VP39"/>
    <property type="match status" value="1"/>
</dbReference>
<organism evidence="3 4">
    <name type="scientific">Halocaridina rubra</name>
    <name type="common">Hawaiian red shrimp</name>
    <dbReference type="NCBI Taxonomy" id="373956"/>
    <lineage>
        <taxon>Eukaryota</taxon>
        <taxon>Metazoa</taxon>
        <taxon>Ecdysozoa</taxon>
        <taxon>Arthropoda</taxon>
        <taxon>Crustacea</taxon>
        <taxon>Multicrustacea</taxon>
        <taxon>Malacostraca</taxon>
        <taxon>Eumalacostraca</taxon>
        <taxon>Eucarida</taxon>
        <taxon>Decapoda</taxon>
        <taxon>Pleocyemata</taxon>
        <taxon>Caridea</taxon>
        <taxon>Atyoidea</taxon>
        <taxon>Atyidae</taxon>
        <taxon>Halocaridina</taxon>
    </lineage>
</organism>
<dbReference type="PANTHER" id="PTHR34009:SF2">
    <property type="entry name" value="PROTEIN STAR"/>
    <property type="match status" value="1"/>
</dbReference>
<protein>
    <recommendedName>
        <fullName evidence="2">Methyltransferase FkbM domain-containing protein</fullName>
    </recommendedName>
</protein>
<accession>A0AAN8XIJ7</accession>
<evidence type="ECO:0000313" key="4">
    <source>
        <dbReference type="Proteomes" id="UP001381693"/>
    </source>
</evidence>
<keyword evidence="1" id="KW-0472">Membrane</keyword>
<feature type="transmembrane region" description="Helical" evidence="1">
    <location>
        <begin position="15"/>
        <end position="32"/>
    </location>
</feature>
<dbReference type="GO" id="GO:0006888">
    <property type="term" value="P:endoplasmic reticulum to Golgi vesicle-mediated transport"/>
    <property type="evidence" value="ECO:0007669"/>
    <property type="project" value="TreeGrafter"/>
</dbReference>
<feature type="domain" description="Methyltransferase FkbM" evidence="2">
    <location>
        <begin position="126"/>
        <end position="233"/>
    </location>
</feature>
<dbReference type="PANTHER" id="PTHR34009">
    <property type="entry name" value="PROTEIN STAR"/>
    <property type="match status" value="1"/>
</dbReference>